<evidence type="ECO:0000256" key="1">
    <source>
        <dbReference type="ARBA" id="ARBA00025758"/>
    </source>
</evidence>
<proteinExistence type="inferred from homology"/>
<dbReference type="InterPro" id="IPR035426">
    <property type="entry name" value="Gemin2/Brr1"/>
</dbReference>
<evidence type="ECO:0000313" key="3">
    <source>
        <dbReference type="EMBL" id="KAF9504013.1"/>
    </source>
</evidence>
<comment type="similarity">
    <text evidence="1">Belongs to the gemin-2 family.</text>
</comment>
<comment type="caution">
    <text evidence="3">The sequence shown here is derived from an EMBL/GenBank/DDBJ whole genome shotgun (WGS) entry which is preliminary data.</text>
</comment>
<protein>
    <submittedName>
        <fullName evidence="3">Uncharacterized protein</fullName>
    </submittedName>
</protein>
<accession>A0A9P6AE59</accession>
<dbReference type="Pfam" id="PF04938">
    <property type="entry name" value="SIP1"/>
    <property type="match status" value="1"/>
</dbReference>
<feature type="region of interest" description="Disordered" evidence="2">
    <location>
        <begin position="345"/>
        <end position="367"/>
    </location>
</feature>
<feature type="region of interest" description="Disordered" evidence="2">
    <location>
        <begin position="61"/>
        <end position="84"/>
    </location>
</feature>
<dbReference type="GO" id="GO:0032797">
    <property type="term" value="C:SMN complex"/>
    <property type="evidence" value="ECO:0007669"/>
    <property type="project" value="TreeGrafter"/>
</dbReference>
<sequence>MYSKKRKRGVDPYAIESQTTILPVADSLPPDGIPTDGAEYLYSVRLDAAMLPLSSRATNPFDLMQPVPSKPQGPQPKSGRHPYLPSEEWRVSFCRRFSLFRDNVRTAQLSPESVAAARKFKLPGPKDRPGWRRFIHPLPNASTHTDVKIADTVPTTIEPSPSHAKLTAEDLNFDDASSDEGDINAVAPLIHITGFQDHTKPVDSNEEELDEDKGEGDESASEEGCSSASYSIDDENEVPDLELPTLALMRRLDQENIVQIVMHYYHWLASSIDNPGKPLDIGAPMEDTTDPSIALSRVDARWLFYLLAHLDSDLTGAKEMSLLRSLARVCVSLVRKSLDHLPERCKSQAADDDNNGGEEGEINDEDNAMGEDLQAGRTGCWMVLVAVISVWGQIDLWLEANARLHGSFHHGESVDTSNYEF</sequence>
<dbReference type="Gene3D" id="1.20.58.1070">
    <property type="match status" value="1"/>
</dbReference>
<dbReference type="OrthoDB" id="428895at2759"/>
<dbReference type="EMBL" id="MU129274">
    <property type="protein sequence ID" value="KAF9504013.1"/>
    <property type="molecule type" value="Genomic_DNA"/>
</dbReference>
<feature type="compositionally biased region" description="Acidic residues" evidence="2">
    <location>
        <begin position="204"/>
        <end position="221"/>
    </location>
</feature>
<dbReference type="Proteomes" id="UP000886523">
    <property type="component" value="Unassembled WGS sequence"/>
</dbReference>
<name>A0A9P6AE59_9AGAM</name>
<gene>
    <name evidence="3" type="ORF">BS47DRAFT_721123</name>
</gene>
<feature type="region of interest" description="Disordered" evidence="2">
    <location>
        <begin position="196"/>
        <end position="236"/>
    </location>
</feature>
<organism evidence="3 4">
    <name type="scientific">Hydnum rufescens UP504</name>
    <dbReference type="NCBI Taxonomy" id="1448309"/>
    <lineage>
        <taxon>Eukaryota</taxon>
        <taxon>Fungi</taxon>
        <taxon>Dikarya</taxon>
        <taxon>Basidiomycota</taxon>
        <taxon>Agaricomycotina</taxon>
        <taxon>Agaricomycetes</taxon>
        <taxon>Cantharellales</taxon>
        <taxon>Hydnaceae</taxon>
        <taxon>Hydnum</taxon>
    </lineage>
</organism>
<evidence type="ECO:0000313" key="4">
    <source>
        <dbReference type="Proteomes" id="UP000886523"/>
    </source>
</evidence>
<reference evidence="3" key="1">
    <citation type="journal article" date="2020" name="Nat. Commun.">
        <title>Large-scale genome sequencing of mycorrhizal fungi provides insights into the early evolution of symbiotic traits.</title>
        <authorList>
            <person name="Miyauchi S."/>
            <person name="Kiss E."/>
            <person name="Kuo A."/>
            <person name="Drula E."/>
            <person name="Kohler A."/>
            <person name="Sanchez-Garcia M."/>
            <person name="Morin E."/>
            <person name="Andreopoulos B."/>
            <person name="Barry K.W."/>
            <person name="Bonito G."/>
            <person name="Buee M."/>
            <person name="Carver A."/>
            <person name="Chen C."/>
            <person name="Cichocki N."/>
            <person name="Clum A."/>
            <person name="Culley D."/>
            <person name="Crous P.W."/>
            <person name="Fauchery L."/>
            <person name="Girlanda M."/>
            <person name="Hayes R.D."/>
            <person name="Keri Z."/>
            <person name="LaButti K."/>
            <person name="Lipzen A."/>
            <person name="Lombard V."/>
            <person name="Magnuson J."/>
            <person name="Maillard F."/>
            <person name="Murat C."/>
            <person name="Nolan M."/>
            <person name="Ohm R.A."/>
            <person name="Pangilinan J."/>
            <person name="Pereira M.F."/>
            <person name="Perotto S."/>
            <person name="Peter M."/>
            <person name="Pfister S."/>
            <person name="Riley R."/>
            <person name="Sitrit Y."/>
            <person name="Stielow J.B."/>
            <person name="Szollosi G."/>
            <person name="Zifcakova L."/>
            <person name="Stursova M."/>
            <person name="Spatafora J.W."/>
            <person name="Tedersoo L."/>
            <person name="Vaario L.M."/>
            <person name="Yamada A."/>
            <person name="Yan M."/>
            <person name="Wang P."/>
            <person name="Xu J."/>
            <person name="Bruns T."/>
            <person name="Baldrian P."/>
            <person name="Vilgalys R."/>
            <person name="Dunand C."/>
            <person name="Henrissat B."/>
            <person name="Grigoriev I.V."/>
            <person name="Hibbett D."/>
            <person name="Nagy L.G."/>
            <person name="Martin F.M."/>
        </authorList>
    </citation>
    <scope>NUCLEOTIDE SEQUENCE</scope>
    <source>
        <strain evidence="3">UP504</strain>
    </source>
</reference>
<evidence type="ECO:0000256" key="2">
    <source>
        <dbReference type="SAM" id="MobiDB-lite"/>
    </source>
</evidence>
<dbReference type="GO" id="GO:0000387">
    <property type="term" value="P:spliceosomal snRNP assembly"/>
    <property type="evidence" value="ECO:0007669"/>
    <property type="project" value="InterPro"/>
</dbReference>
<dbReference type="GO" id="GO:0005634">
    <property type="term" value="C:nucleus"/>
    <property type="evidence" value="ECO:0007669"/>
    <property type="project" value="TreeGrafter"/>
</dbReference>
<feature type="compositionally biased region" description="Acidic residues" evidence="2">
    <location>
        <begin position="350"/>
        <end position="367"/>
    </location>
</feature>
<dbReference type="PANTHER" id="PTHR12794:SF0">
    <property type="entry name" value="GEM-ASSOCIATED PROTEIN 2"/>
    <property type="match status" value="1"/>
</dbReference>
<keyword evidence="4" id="KW-1185">Reference proteome</keyword>
<dbReference type="AlphaFoldDB" id="A0A9P6AE59"/>
<dbReference type="PANTHER" id="PTHR12794">
    <property type="entry name" value="GEMIN2"/>
    <property type="match status" value="1"/>
</dbReference>